<keyword evidence="3" id="KW-1185">Reference proteome</keyword>
<sequence length="79" mass="9124">MEPLDSNYVVQRHENPRARFNWLYIIPVLASLWLLYLVAAAIFQFPITGIIDPVMSLMIVGFFVMVGLLFWALAPRSNR</sequence>
<dbReference type="AlphaFoldDB" id="A0A401ZZW1"/>
<feature type="transmembrane region" description="Helical" evidence="1">
    <location>
        <begin position="21"/>
        <end position="43"/>
    </location>
</feature>
<evidence type="ECO:0000256" key="1">
    <source>
        <dbReference type="SAM" id="Phobius"/>
    </source>
</evidence>
<feature type="transmembrane region" description="Helical" evidence="1">
    <location>
        <begin position="55"/>
        <end position="74"/>
    </location>
</feature>
<protein>
    <submittedName>
        <fullName evidence="2">Uncharacterized protein</fullName>
    </submittedName>
</protein>
<accession>A0A401ZZW1</accession>
<keyword evidence="1" id="KW-0812">Transmembrane</keyword>
<keyword evidence="1" id="KW-1133">Transmembrane helix</keyword>
<organism evidence="2 3">
    <name type="scientific">Tengunoibacter tsumagoiensis</name>
    <dbReference type="NCBI Taxonomy" id="2014871"/>
    <lineage>
        <taxon>Bacteria</taxon>
        <taxon>Bacillati</taxon>
        <taxon>Chloroflexota</taxon>
        <taxon>Ktedonobacteria</taxon>
        <taxon>Ktedonobacterales</taxon>
        <taxon>Dictyobacteraceae</taxon>
        <taxon>Tengunoibacter</taxon>
    </lineage>
</organism>
<reference evidence="3" key="1">
    <citation type="submission" date="2018-12" db="EMBL/GenBank/DDBJ databases">
        <title>Tengunoibacter tsumagoiensis gen. nov., sp. nov., Dictyobacter kobayashii sp. nov., D. alpinus sp. nov., and D. joshuensis sp. nov. and description of Dictyobacteraceae fam. nov. within the order Ktedonobacterales isolated from Tengu-no-mugimeshi.</title>
        <authorList>
            <person name="Wang C.M."/>
            <person name="Zheng Y."/>
            <person name="Sakai Y."/>
            <person name="Toyoda A."/>
            <person name="Minakuchi Y."/>
            <person name="Abe K."/>
            <person name="Yokota A."/>
            <person name="Yabe S."/>
        </authorList>
    </citation>
    <scope>NUCLEOTIDE SEQUENCE [LARGE SCALE GENOMIC DNA]</scope>
    <source>
        <strain evidence="3">Uno3</strain>
    </source>
</reference>
<evidence type="ECO:0000313" key="2">
    <source>
        <dbReference type="EMBL" id="GCE12332.1"/>
    </source>
</evidence>
<proteinExistence type="predicted"/>
<gene>
    <name evidence="2" type="ORF">KTT_21910</name>
</gene>
<name>A0A401ZZW1_9CHLR</name>
<dbReference type="Proteomes" id="UP000287352">
    <property type="component" value="Unassembled WGS sequence"/>
</dbReference>
<keyword evidence="1" id="KW-0472">Membrane</keyword>
<evidence type="ECO:0000313" key="3">
    <source>
        <dbReference type="Proteomes" id="UP000287352"/>
    </source>
</evidence>
<dbReference type="OrthoDB" id="164960at2"/>
<dbReference type="EMBL" id="BIFR01000001">
    <property type="protein sequence ID" value="GCE12332.1"/>
    <property type="molecule type" value="Genomic_DNA"/>
</dbReference>
<comment type="caution">
    <text evidence="2">The sequence shown here is derived from an EMBL/GenBank/DDBJ whole genome shotgun (WGS) entry which is preliminary data.</text>
</comment>
<dbReference type="RefSeq" id="WP_126579965.1">
    <property type="nucleotide sequence ID" value="NZ_BIFR01000001.1"/>
</dbReference>